<evidence type="ECO:0000313" key="2">
    <source>
        <dbReference type="EMBL" id="MBX38144.1"/>
    </source>
</evidence>
<feature type="transmembrane region" description="Helical" evidence="1">
    <location>
        <begin position="26"/>
        <end position="46"/>
    </location>
</feature>
<keyword evidence="1" id="KW-0472">Membrane</keyword>
<evidence type="ECO:0000256" key="1">
    <source>
        <dbReference type="SAM" id="Phobius"/>
    </source>
</evidence>
<proteinExistence type="predicted"/>
<dbReference type="EMBL" id="GGEC01057660">
    <property type="protein sequence ID" value="MBX38144.1"/>
    <property type="molecule type" value="Transcribed_RNA"/>
</dbReference>
<dbReference type="AlphaFoldDB" id="A0A2P2N6L5"/>
<keyword evidence="1" id="KW-0812">Transmembrane</keyword>
<protein>
    <submittedName>
        <fullName evidence="2">Uncharacterized protein</fullName>
    </submittedName>
</protein>
<reference evidence="2" key="1">
    <citation type="submission" date="2018-02" db="EMBL/GenBank/DDBJ databases">
        <title>Rhizophora mucronata_Transcriptome.</title>
        <authorList>
            <person name="Meera S.P."/>
            <person name="Sreeshan A."/>
            <person name="Augustine A."/>
        </authorList>
    </citation>
    <scope>NUCLEOTIDE SEQUENCE</scope>
    <source>
        <tissue evidence="2">Leaf</tissue>
    </source>
</reference>
<sequence length="49" mass="6005">MTFSWGDNFVEFISQNFEVMCDLRYALLWFRSCIVTFVIRVFHCMLKLF</sequence>
<organism evidence="2">
    <name type="scientific">Rhizophora mucronata</name>
    <name type="common">Asiatic mangrove</name>
    <dbReference type="NCBI Taxonomy" id="61149"/>
    <lineage>
        <taxon>Eukaryota</taxon>
        <taxon>Viridiplantae</taxon>
        <taxon>Streptophyta</taxon>
        <taxon>Embryophyta</taxon>
        <taxon>Tracheophyta</taxon>
        <taxon>Spermatophyta</taxon>
        <taxon>Magnoliopsida</taxon>
        <taxon>eudicotyledons</taxon>
        <taxon>Gunneridae</taxon>
        <taxon>Pentapetalae</taxon>
        <taxon>rosids</taxon>
        <taxon>fabids</taxon>
        <taxon>Malpighiales</taxon>
        <taxon>Rhizophoraceae</taxon>
        <taxon>Rhizophora</taxon>
    </lineage>
</organism>
<accession>A0A2P2N6L5</accession>
<name>A0A2P2N6L5_RHIMU</name>
<keyword evidence="1" id="KW-1133">Transmembrane helix</keyword>